<organism evidence="6 7">
    <name type="scientific">Lactiplantibacillus plantarum</name>
    <name type="common">Lactobacillus plantarum</name>
    <dbReference type="NCBI Taxonomy" id="1590"/>
    <lineage>
        <taxon>Bacteria</taxon>
        <taxon>Bacillati</taxon>
        <taxon>Bacillota</taxon>
        <taxon>Bacilli</taxon>
        <taxon>Lactobacillales</taxon>
        <taxon>Lactobacillaceae</taxon>
        <taxon>Lactiplantibacillus</taxon>
    </lineage>
</organism>
<dbReference type="PROSITE" id="PS51898">
    <property type="entry name" value="TYR_RECOMBINASE"/>
    <property type="match status" value="1"/>
</dbReference>
<evidence type="ECO:0000256" key="2">
    <source>
        <dbReference type="ARBA" id="ARBA00022908"/>
    </source>
</evidence>
<evidence type="ECO:0000313" key="7">
    <source>
        <dbReference type="Proteomes" id="UP000076882"/>
    </source>
</evidence>
<dbReference type="SUPFAM" id="SSF56349">
    <property type="entry name" value="DNA breaking-rejoining enzymes"/>
    <property type="match status" value="1"/>
</dbReference>
<keyword evidence="2" id="KW-0229">DNA integration</keyword>
<evidence type="ECO:0000259" key="5">
    <source>
        <dbReference type="PROSITE" id="PS51898"/>
    </source>
</evidence>
<dbReference type="Pfam" id="PF14659">
    <property type="entry name" value="Phage_int_SAM_3"/>
    <property type="match status" value="1"/>
</dbReference>
<dbReference type="Pfam" id="PF00589">
    <property type="entry name" value="Phage_integrase"/>
    <property type="match status" value="1"/>
</dbReference>
<dbReference type="RefSeq" id="WP_046811066.1">
    <property type="nucleotide sequence ID" value="NZ_BAAFRT010000007.1"/>
</dbReference>
<gene>
    <name evidence="6" type="ORF">Lp19_2591</name>
</gene>
<reference evidence="6 7" key="1">
    <citation type="submission" date="2016-03" db="EMBL/GenBank/DDBJ databases">
        <title>Comparative genomics of 54 Lactobacillus plantarum strains reveals genomic uncoupling from niche constraints.</title>
        <authorList>
            <person name="Martino M.E."/>
        </authorList>
    </citation>
    <scope>NUCLEOTIDE SEQUENCE [LARGE SCALE GENOMIC DNA]</scope>
    <source>
        <strain evidence="6 7">19.1</strain>
    </source>
</reference>
<dbReference type="GO" id="GO:0003677">
    <property type="term" value="F:DNA binding"/>
    <property type="evidence" value="ECO:0007669"/>
    <property type="project" value="UniProtKB-KW"/>
</dbReference>
<name>A0A165RLM2_LACPN</name>
<dbReference type="InterPro" id="IPR004107">
    <property type="entry name" value="Integrase_SAM-like_N"/>
</dbReference>
<dbReference type="PANTHER" id="PTHR30349">
    <property type="entry name" value="PHAGE INTEGRASE-RELATED"/>
    <property type="match status" value="1"/>
</dbReference>
<evidence type="ECO:0000313" key="6">
    <source>
        <dbReference type="EMBL" id="KZU94617.1"/>
    </source>
</evidence>
<dbReference type="Gene3D" id="1.10.150.130">
    <property type="match status" value="1"/>
</dbReference>
<dbReference type="GO" id="GO:0006310">
    <property type="term" value="P:DNA recombination"/>
    <property type="evidence" value="ECO:0007669"/>
    <property type="project" value="UniProtKB-KW"/>
</dbReference>
<comment type="caution">
    <text evidence="6">The sequence shown here is derived from an EMBL/GenBank/DDBJ whole genome shotgun (WGS) entry which is preliminary data.</text>
</comment>
<dbReference type="AlphaFoldDB" id="A0A165RLM2"/>
<dbReference type="InterPro" id="IPR013762">
    <property type="entry name" value="Integrase-like_cat_sf"/>
</dbReference>
<dbReference type="InterPro" id="IPR011010">
    <property type="entry name" value="DNA_brk_join_enz"/>
</dbReference>
<proteinExistence type="inferred from homology"/>
<sequence>MSVTKLNNGKWQARVSYKDDDGNYKSVTHLEKRKTDAVEWETKTKNALLEGADLSRSTESLKHYFLDWIRIYKTDGVSRHTHELYMGNWRHISAYFKDQPMSAIKRPDYQKFLNEFGRSHGIATSHKLHQQVHTAIKDAVADGILKRDFAYKAHVTGRPPKPVEEKYLTLSDYKKLRKYLIKTADYDHMTMLMMLFQLETGTRFEEAAGLTWDNLDLNNGIVHIKQQWDARRQTFRPTKGNGQADGDITIGPAYCRFMRSYRNTQKDYLELHEMKNPKNLVFWSKLGKIVGNGNANEELGRICNRLKINKVTTHAMRHTHASILILNHESLPYVQHRLRHQKLETTVNTYVHLIEEENGVSDKKATALMDEGF</sequence>
<dbReference type="Proteomes" id="UP000076882">
    <property type="component" value="Unassembled WGS sequence"/>
</dbReference>
<keyword evidence="3" id="KW-0238">DNA-binding</keyword>
<keyword evidence="4" id="KW-0233">DNA recombination</keyword>
<dbReference type="InterPro" id="IPR050090">
    <property type="entry name" value="Tyrosine_recombinase_XerCD"/>
</dbReference>
<comment type="similarity">
    <text evidence="1">Belongs to the 'phage' integrase family.</text>
</comment>
<evidence type="ECO:0000256" key="1">
    <source>
        <dbReference type="ARBA" id="ARBA00008857"/>
    </source>
</evidence>
<dbReference type="CDD" id="cd01189">
    <property type="entry name" value="INT_ICEBs1_C_like"/>
    <property type="match status" value="1"/>
</dbReference>
<evidence type="ECO:0000256" key="3">
    <source>
        <dbReference type="ARBA" id="ARBA00023125"/>
    </source>
</evidence>
<dbReference type="Gene3D" id="1.10.443.10">
    <property type="entry name" value="Intergrase catalytic core"/>
    <property type="match status" value="1"/>
</dbReference>
<dbReference type="PATRIC" id="fig|1590.148.peg.2539"/>
<accession>A0A165RLM2</accession>
<dbReference type="EMBL" id="LUXM01000033">
    <property type="protein sequence ID" value="KZU94617.1"/>
    <property type="molecule type" value="Genomic_DNA"/>
</dbReference>
<dbReference type="InterPro" id="IPR010998">
    <property type="entry name" value="Integrase_recombinase_N"/>
</dbReference>
<dbReference type="GO" id="GO:0015074">
    <property type="term" value="P:DNA integration"/>
    <property type="evidence" value="ECO:0007669"/>
    <property type="project" value="UniProtKB-KW"/>
</dbReference>
<dbReference type="PANTHER" id="PTHR30349:SF64">
    <property type="entry name" value="PROPHAGE INTEGRASE INTD-RELATED"/>
    <property type="match status" value="1"/>
</dbReference>
<feature type="domain" description="Tyr recombinase" evidence="5">
    <location>
        <begin position="163"/>
        <end position="363"/>
    </location>
</feature>
<protein>
    <submittedName>
        <fullName evidence="6">Integrase</fullName>
    </submittedName>
</protein>
<evidence type="ECO:0000256" key="4">
    <source>
        <dbReference type="ARBA" id="ARBA00023172"/>
    </source>
</evidence>
<dbReference type="InterPro" id="IPR002104">
    <property type="entry name" value="Integrase_catalytic"/>
</dbReference>